<evidence type="ECO:0000256" key="5">
    <source>
        <dbReference type="ARBA" id="ARBA00022705"/>
    </source>
</evidence>
<comment type="subcellular location">
    <subcellularLocation>
        <location evidence="1">Cytoplasm</location>
    </subcellularLocation>
</comment>
<reference evidence="12" key="1">
    <citation type="submission" date="2020-05" db="EMBL/GenBank/DDBJ databases">
        <authorList>
            <person name="Chiriac C."/>
            <person name="Salcher M."/>
            <person name="Ghai R."/>
            <person name="Kavagutti S V."/>
        </authorList>
    </citation>
    <scope>NUCLEOTIDE SEQUENCE</scope>
</reference>
<evidence type="ECO:0000259" key="8">
    <source>
        <dbReference type="Pfam" id="PF01336"/>
    </source>
</evidence>
<dbReference type="GO" id="GO:0005737">
    <property type="term" value="C:cytoplasm"/>
    <property type="evidence" value="ECO:0007669"/>
    <property type="project" value="UniProtKB-SubCell"/>
</dbReference>
<dbReference type="InterPro" id="IPR041931">
    <property type="entry name" value="DNA_pol3_alpha_thumb_dom"/>
</dbReference>
<dbReference type="Pfam" id="PF01336">
    <property type="entry name" value="tRNA_anti-codon"/>
    <property type="match status" value="1"/>
</dbReference>
<name>A0A6J6H5J0_9ZZZZ</name>
<dbReference type="GO" id="GO:0008408">
    <property type="term" value="F:3'-5' exonuclease activity"/>
    <property type="evidence" value="ECO:0007669"/>
    <property type="project" value="InterPro"/>
</dbReference>
<dbReference type="InterPro" id="IPR040982">
    <property type="entry name" value="DNA_pol3_finger"/>
</dbReference>
<dbReference type="GO" id="GO:0003676">
    <property type="term" value="F:nucleic acid binding"/>
    <property type="evidence" value="ECO:0007669"/>
    <property type="project" value="InterPro"/>
</dbReference>
<evidence type="ECO:0000259" key="9">
    <source>
        <dbReference type="Pfam" id="PF07733"/>
    </source>
</evidence>
<keyword evidence="4" id="KW-0548">Nucleotidyltransferase</keyword>
<dbReference type="EMBL" id="CAEZUL010000143">
    <property type="protein sequence ID" value="CAB4606555.1"/>
    <property type="molecule type" value="Genomic_DNA"/>
</dbReference>
<dbReference type="AlphaFoldDB" id="A0A6J6H5J0"/>
<keyword evidence="3" id="KW-0808">Transferase</keyword>
<evidence type="ECO:0000256" key="6">
    <source>
        <dbReference type="ARBA" id="ARBA00022932"/>
    </source>
</evidence>
<accession>A0A6J6H5J0</accession>
<evidence type="ECO:0000256" key="1">
    <source>
        <dbReference type="ARBA" id="ARBA00004496"/>
    </source>
</evidence>
<dbReference type="InterPro" id="IPR011708">
    <property type="entry name" value="DNA_pol3_alpha_NTPase_dom"/>
</dbReference>
<evidence type="ECO:0000259" key="10">
    <source>
        <dbReference type="Pfam" id="PF14579"/>
    </source>
</evidence>
<dbReference type="GO" id="GO:0006260">
    <property type="term" value="P:DNA replication"/>
    <property type="evidence" value="ECO:0007669"/>
    <property type="project" value="UniProtKB-KW"/>
</dbReference>
<dbReference type="InterPro" id="IPR004805">
    <property type="entry name" value="DnaE2/DnaE/PolC"/>
</dbReference>
<dbReference type="NCBIfam" id="TIGR00594">
    <property type="entry name" value="polc"/>
    <property type="match status" value="1"/>
</dbReference>
<evidence type="ECO:0000256" key="3">
    <source>
        <dbReference type="ARBA" id="ARBA00022679"/>
    </source>
</evidence>
<dbReference type="PANTHER" id="PTHR32294">
    <property type="entry name" value="DNA POLYMERASE III SUBUNIT ALPHA"/>
    <property type="match status" value="1"/>
</dbReference>
<evidence type="ECO:0000256" key="2">
    <source>
        <dbReference type="ARBA" id="ARBA00012417"/>
    </source>
</evidence>
<evidence type="ECO:0000256" key="7">
    <source>
        <dbReference type="ARBA" id="ARBA00049244"/>
    </source>
</evidence>
<keyword evidence="5" id="KW-0235">DNA replication</keyword>
<dbReference type="InterPro" id="IPR029460">
    <property type="entry name" value="DNAPol_HHH"/>
</dbReference>
<dbReference type="CDD" id="cd04485">
    <property type="entry name" value="DnaE_OBF"/>
    <property type="match status" value="1"/>
</dbReference>
<feature type="domain" description="OB" evidence="8">
    <location>
        <begin position="859"/>
        <end position="934"/>
    </location>
</feature>
<dbReference type="PANTHER" id="PTHR32294:SF0">
    <property type="entry name" value="DNA POLYMERASE III SUBUNIT ALPHA"/>
    <property type="match status" value="1"/>
</dbReference>
<dbReference type="SUPFAM" id="SSF89550">
    <property type="entry name" value="PHP domain-like"/>
    <property type="match status" value="1"/>
</dbReference>
<dbReference type="SUPFAM" id="SSF160975">
    <property type="entry name" value="AF1531-like"/>
    <property type="match status" value="1"/>
</dbReference>
<evidence type="ECO:0000259" key="11">
    <source>
        <dbReference type="Pfam" id="PF17657"/>
    </source>
</evidence>
<protein>
    <recommendedName>
        <fullName evidence="2">DNA-directed DNA polymerase</fullName>
        <ecNumber evidence="2">2.7.7.7</ecNumber>
    </recommendedName>
</protein>
<feature type="domain" description="DNA polymerase helix-hairpin-helix motif" evidence="10">
    <location>
        <begin position="670"/>
        <end position="762"/>
    </location>
</feature>
<dbReference type="Gene3D" id="1.10.150.870">
    <property type="match status" value="1"/>
</dbReference>
<proteinExistence type="predicted"/>
<dbReference type="Gene3D" id="1.10.10.1600">
    <property type="entry name" value="Bacterial DNA polymerase III alpha subunit, thumb domain"/>
    <property type="match status" value="1"/>
</dbReference>
<comment type="catalytic activity">
    <reaction evidence="7">
        <text>DNA(n) + a 2'-deoxyribonucleoside 5'-triphosphate = DNA(n+1) + diphosphate</text>
        <dbReference type="Rhea" id="RHEA:22508"/>
        <dbReference type="Rhea" id="RHEA-COMP:17339"/>
        <dbReference type="Rhea" id="RHEA-COMP:17340"/>
        <dbReference type="ChEBI" id="CHEBI:33019"/>
        <dbReference type="ChEBI" id="CHEBI:61560"/>
        <dbReference type="ChEBI" id="CHEBI:173112"/>
        <dbReference type="EC" id="2.7.7.7"/>
    </reaction>
</comment>
<dbReference type="GO" id="GO:0003887">
    <property type="term" value="F:DNA-directed DNA polymerase activity"/>
    <property type="evidence" value="ECO:0007669"/>
    <property type="project" value="UniProtKB-KW"/>
</dbReference>
<feature type="domain" description="DNA polymerase III alpha subunit finger" evidence="11">
    <location>
        <begin position="432"/>
        <end position="596"/>
    </location>
</feature>
<keyword evidence="6" id="KW-0239">DNA-directed DNA polymerase</keyword>
<evidence type="ECO:0000313" key="12">
    <source>
        <dbReference type="EMBL" id="CAB4606555.1"/>
    </source>
</evidence>
<dbReference type="Pfam" id="PF14579">
    <property type="entry name" value="HHH_6"/>
    <property type="match status" value="1"/>
</dbReference>
<dbReference type="NCBIfam" id="NF004226">
    <property type="entry name" value="PRK05673.1"/>
    <property type="match status" value="1"/>
</dbReference>
<dbReference type="EC" id="2.7.7.7" evidence="2"/>
<evidence type="ECO:0000256" key="4">
    <source>
        <dbReference type="ARBA" id="ARBA00022695"/>
    </source>
</evidence>
<organism evidence="12">
    <name type="scientific">freshwater metagenome</name>
    <dbReference type="NCBI Taxonomy" id="449393"/>
    <lineage>
        <taxon>unclassified sequences</taxon>
        <taxon>metagenomes</taxon>
        <taxon>ecological metagenomes</taxon>
    </lineage>
</organism>
<feature type="domain" description="Bacterial DNA polymerase III alpha subunit NTPase" evidence="9">
    <location>
        <begin position="151"/>
        <end position="429"/>
    </location>
</feature>
<dbReference type="Pfam" id="PF07733">
    <property type="entry name" value="DNA_pol3_alpha"/>
    <property type="match status" value="1"/>
</dbReference>
<dbReference type="Pfam" id="PF17657">
    <property type="entry name" value="DNA_pol3_finger"/>
    <property type="match status" value="1"/>
</dbReference>
<sequence length="1015" mass="113193">MLNGDEKGAIQKAGRLQDIFGKDNLFVEVQDHGIGDQLRTNPKLIEIANKIGAPLLATNDSHYVNKHDHEAHDALLCVQTGALMRDQDRFRFEGNEHYLKSAEEMRYLWREQPTACDNSLWIAERSNIEIELGTYHLPVFPIPAEFATDEKYLEHLTWEGAKMRWGNELPADVVERVAFELGVIKQMGFSSYFLIVWDLIKHAKDTGIRVGPGRGSAAGCAVAYCLRITELDPLKYDLLFERFLNPSRVSMPDIDMDFDSRYRDHMIRYAAEKYGRDHVAQIITFATIKARNAVRDAARVLGHEYAVGDKIAKLMPPLIQGRDTPLAACLELDPKYADGFREAQGLRDLVASDEVVAKVVDVARGLEGLKRSDGIHAAAVVITPEPLQNYLPIQRKPVGDLKADEAPIVTQYEMHAVEELGLLKMDFLGLRNLDVITDTVEMIRRQRDPDFDIDSVELNDQATFDLLSRGDTIGVFQLESTPMRALLKSMKPTSFEDVSAVLALYRPGPMSANMHNDYADYKNNRKTPEYFHPEAQELLHDTFGLMVYQESMMRVAQRFAGYDLAQADNLRKACGKKDPVAMQKEEAVFVDGCENTGYGRELGESLFAVIRKFADYAFNKSHTFGYGLISYQTAFLKAHFPVEYSACLLSSVKGNYDKAAIHLADCRAMGITVSNPDINAGRSDFEAISNETERRIIFALSAVRNVGEGLVAQIVEERDTNGPYESFHDFAKRAPEQALNKRAVESLIKAGAFDSFGHPRRGLLTVYESIIDDAVVKRREHEKGVMSLFGEMEEASDSGWSSKVVIPDIQFSKPDQLRHEKEMLGLYISDHPLRGIENALRRLTTSSIRDLETREAGMVTIGGVMSGLNRRFTKKGDQMATLILEDMDAAIEVTVFAKTLAEFGHLLANDLVVTIAGRLNKREDQPASFSAQRIAVPENLDSRIPEVLLSLPAGFTDEKLEVLKAIIAEFPGASPCKLKLAGGKIFDLGPSGLVDFEKALAPLRVAFGSTAVKII</sequence>
<dbReference type="InterPro" id="IPR004365">
    <property type="entry name" value="NA-bd_OB_tRNA"/>
</dbReference>
<dbReference type="Gene3D" id="3.20.20.140">
    <property type="entry name" value="Metal-dependent hydrolases"/>
    <property type="match status" value="1"/>
</dbReference>
<gene>
    <name evidence="12" type="ORF">UFOPK1808_01111</name>
</gene>
<dbReference type="InterPro" id="IPR016195">
    <property type="entry name" value="Pol/histidinol_Pase-like"/>
</dbReference>